<feature type="transmembrane region" description="Helical" evidence="5">
    <location>
        <begin position="448"/>
        <end position="470"/>
    </location>
</feature>
<dbReference type="VEuPathDB" id="AmoebaDB:NfTy_082700"/>
<feature type="transmembrane region" description="Helical" evidence="5">
    <location>
        <begin position="375"/>
        <end position="399"/>
    </location>
</feature>
<feature type="transmembrane region" description="Helical" evidence="5">
    <location>
        <begin position="234"/>
        <end position="256"/>
    </location>
</feature>
<dbReference type="InterPro" id="IPR047843">
    <property type="entry name" value="WLS-like_TM"/>
</dbReference>
<evidence type="ECO:0000313" key="8">
    <source>
        <dbReference type="Proteomes" id="UP000444721"/>
    </source>
</evidence>
<dbReference type="PANTHER" id="PTHR31918">
    <property type="entry name" value="TRANSMEMBRANE PROTEIN 181"/>
    <property type="match status" value="1"/>
</dbReference>
<evidence type="ECO:0000259" key="6">
    <source>
        <dbReference type="Pfam" id="PF06664"/>
    </source>
</evidence>
<keyword evidence="4 5" id="KW-0472">Membrane</keyword>
<dbReference type="InterPro" id="IPR040416">
    <property type="entry name" value="TMEM181"/>
</dbReference>
<dbReference type="Proteomes" id="UP000444721">
    <property type="component" value="Unassembled WGS sequence"/>
</dbReference>
<keyword evidence="8" id="KW-1185">Reference proteome</keyword>
<dbReference type="VEuPathDB" id="AmoebaDB:NF0114870"/>
<feature type="transmembrane region" description="Helical" evidence="5">
    <location>
        <begin position="268"/>
        <end position="288"/>
    </location>
</feature>
<comment type="subcellular location">
    <subcellularLocation>
        <location evidence="1">Membrane</location>
        <topology evidence="1">Multi-pass membrane protein</topology>
    </subcellularLocation>
</comment>
<dbReference type="OrthoDB" id="28186at2759"/>
<feature type="transmembrane region" description="Helical" evidence="5">
    <location>
        <begin position="294"/>
        <end position="318"/>
    </location>
</feature>
<comment type="caution">
    <text evidence="7">The sequence shown here is derived from an EMBL/GenBank/DDBJ whole genome shotgun (WGS) entry which is preliminary data.</text>
</comment>
<gene>
    <name evidence="7" type="ORF">FDP41_004554</name>
</gene>
<evidence type="ECO:0000256" key="3">
    <source>
        <dbReference type="ARBA" id="ARBA00022989"/>
    </source>
</evidence>
<name>A0A6A5BTD1_NAEFO</name>
<dbReference type="PANTHER" id="PTHR31918:SF1">
    <property type="entry name" value="TRANSMEMBRANE PROTEIN 181"/>
    <property type="match status" value="1"/>
</dbReference>
<feature type="transmembrane region" description="Helical" evidence="5">
    <location>
        <begin position="26"/>
        <end position="53"/>
    </location>
</feature>
<sequence>MSLREIIVRLCKSEDRSRTYKPLIDILPWWAVLILFIIATILFIIAILVGVFAGPAVLHFSSIEVDTNNHTVTAPYWGLVSDIKDMRSVFYGQEQIYVETPENYTALNQEITFNCYLKSNVSIQTVQSSQNAFGFQKLDLAFYLQLFGRNSYSEEWTRIVNGTYTRSLICTEGSEKCVAIALFYESHIRYTNYRIGLSFLNAKELYDNGLINSGYIGFEMESYNYAYANWELGWRYSMICITAPLTVAFIIANIVRSYFVNWTTEQKWIGLLLCFLTLYNNPIFALIFTGGNWAFSFINIIFIVSFLCVLMFTVLVFTHSLVVAQKDRSFLWFYLPKIVLVSILFVFVITTFTYVRLQEQEDPGYSLNIVQGLTSYQTLGIIVVLLMILYIFVLVYYLMRVIEKHRMNLLPKRNAWRSKVIWFLTTIMVIGTIVEIFLYVFSKDWNSAAQFLSYFMFYSLYVWLFTILYWPSWVALQESEIIEETTTYEKEDDYFDDME</sequence>
<dbReference type="GeneID" id="68111772"/>
<dbReference type="EMBL" id="VFQX01000037">
    <property type="protein sequence ID" value="KAF0976655.1"/>
    <property type="molecule type" value="Genomic_DNA"/>
</dbReference>
<accession>A0A6A5BTD1</accession>
<reference evidence="7 8" key="1">
    <citation type="journal article" date="2019" name="Sci. Rep.">
        <title>Nanopore sequencing improves the draft genome of the human pathogenic amoeba Naegleria fowleri.</title>
        <authorList>
            <person name="Liechti N."/>
            <person name="Schurch N."/>
            <person name="Bruggmann R."/>
            <person name="Wittwer M."/>
        </authorList>
    </citation>
    <scope>NUCLEOTIDE SEQUENCE [LARGE SCALE GENOMIC DNA]</scope>
    <source>
        <strain evidence="7 8">ATCC 30894</strain>
    </source>
</reference>
<evidence type="ECO:0000256" key="4">
    <source>
        <dbReference type="ARBA" id="ARBA00023136"/>
    </source>
</evidence>
<feature type="transmembrane region" description="Helical" evidence="5">
    <location>
        <begin position="330"/>
        <end position="355"/>
    </location>
</feature>
<evidence type="ECO:0000256" key="2">
    <source>
        <dbReference type="ARBA" id="ARBA00022692"/>
    </source>
</evidence>
<dbReference type="AlphaFoldDB" id="A0A6A5BTD1"/>
<dbReference type="GO" id="GO:0015643">
    <property type="term" value="F:toxic substance binding"/>
    <property type="evidence" value="ECO:0007669"/>
    <property type="project" value="InterPro"/>
</dbReference>
<evidence type="ECO:0000313" key="7">
    <source>
        <dbReference type="EMBL" id="KAF0976655.1"/>
    </source>
</evidence>
<dbReference type="OMA" id="CFFHGIR"/>
<feature type="transmembrane region" description="Helical" evidence="5">
    <location>
        <begin position="420"/>
        <end position="442"/>
    </location>
</feature>
<keyword evidence="2 5" id="KW-0812">Transmembrane</keyword>
<protein>
    <recommendedName>
        <fullName evidence="6">Wntless-like transmembrane domain-containing protein</fullName>
    </recommendedName>
</protein>
<organism evidence="7 8">
    <name type="scientific">Naegleria fowleri</name>
    <name type="common">Brain eating amoeba</name>
    <dbReference type="NCBI Taxonomy" id="5763"/>
    <lineage>
        <taxon>Eukaryota</taxon>
        <taxon>Discoba</taxon>
        <taxon>Heterolobosea</taxon>
        <taxon>Tetramitia</taxon>
        <taxon>Eutetramitia</taxon>
        <taxon>Vahlkampfiidae</taxon>
        <taxon>Naegleria</taxon>
    </lineage>
</organism>
<dbReference type="VEuPathDB" id="AmoebaDB:FDP41_004554"/>
<keyword evidence="3 5" id="KW-1133">Transmembrane helix</keyword>
<dbReference type="GO" id="GO:0016020">
    <property type="term" value="C:membrane"/>
    <property type="evidence" value="ECO:0007669"/>
    <property type="project" value="UniProtKB-SubCell"/>
</dbReference>
<feature type="domain" description="Wntless-like transmembrane" evidence="6">
    <location>
        <begin position="224"/>
        <end position="472"/>
    </location>
</feature>
<evidence type="ECO:0000256" key="5">
    <source>
        <dbReference type="SAM" id="Phobius"/>
    </source>
</evidence>
<evidence type="ECO:0000256" key="1">
    <source>
        <dbReference type="ARBA" id="ARBA00004141"/>
    </source>
</evidence>
<dbReference type="Pfam" id="PF06664">
    <property type="entry name" value="WLS-like_TM"/>
    <property type="match status" value="1"/>
</dbReference>
<dbReference type="RefSeq" id="XP_044561368.1">
    <property type="nucleotide sequence ID" value="XM_044707981.1"/>
</dbReference>
<proteinExistence type="predicted"/>